<dbReference type="InterPro" id="IPR053485">
    <property type="entry name" value="tRNA_guanine-N2-MTase"/>
</dbReference>
<dbReference type="Gene3D" id="3.30.2130.30">
    <property type="match status" value="1"/>
</dbReference>
<keyword evidence="1 4" id="KW-0489">Methyltransferase</keyword>
<evidence type="ECO:0000259" key="3">
    <source>
        <dbReference type="PROSITE" id="PS51165"/>
    </source>
</evidence>
<dbReference type="InterPro" id="IPR029063">
    <property type="entry name" value="SAM-dependent_MTases_sf"/>
</dbReference>
<sequence length="405" mass="45576">MAYKVLFTTSRGIEDIVVQELKSLGIEAKPRLFGLDGWVWGFVDEPLELARICYQARTIFRGLLVLAEGDVRRTQEGLQDIYELVKSVDWTEWMPPGATFCVRSTRNGRHQYQSPDIERTSGQAVIDRIMEQTGHRQKVRLAHPDVMVRVDVTGEKCIVGIDFVGEDAMHKRAYRVYDHPAAINAVLAAAMVWASGWQPEKQFVDPMCGGGTIAIEAALIARKVPAGFFRKENFAFRSLPHFEGLNFDDLMLEWDTQADWRIKAKIFGSDISPKHIAGAQLNAERALVSDTTEWRVLDAADLPKIFPKGSVHCLVSNPPFGVRSGSVAKAREAHRLLVQVADEVLDESGKLVVITHHPEWLEMLMPVVDFIIERRYEVMHGDLPAAILVIRRKSNSNRSAEVHES</sequence>
<dbReference type="PROSITE" id="PS00092">
    <property type="entry name" value="N6_MTASE"/>
    <property type="match status" value="1"/>
</dbReference>
<keyword evidence="2" id="KW-0694">RNA-binding</keyword>
<dbReference type="PANTHER" id="PTHR47313:SF1">
    <property type="entry name" value="RIBOSOMAL RNA LARGE SUBUNIT METHYLTRANSFERASE K_L"/>
    <property type="match status" value="1"/>
</dbReference>
<proteinExistence type="predicted"/>
<feature type="domain" description="THUMP" evidence="3">
    <location>
        <begin position="48"/>
        <end position="163"/>
    </location>
</feature>
<dbReference type="Gene3D" id="3.40.50.150">
    <property type="entry name" value="Vaccinia Virus protein VP39"/>
    <property type="match status" value="1"/>
</dbReference>
<protein>
    <submittedName>
        <fullName evidence="4">tRNA (Guanine6-N2)-methyltransferase</fullName>
        <ecNumber evidence="4">2.1.1.256</ecNumber>
    </submittedName>
</protein>
<evidence type="ECO:0000313" key="4">
    <source>
        <dbReference type="EMBL" id="MCS3920243.1"/>
    </source>
</evidence>
<dbReference type="EMBL" id="JANUCP010000005">
    <property type="protein sequence ID" value="MCS3920243.1"/>
    <property type="molecule type" value="Genomic_DNA"/>
</dbReference>
<evidence type="ECO:0000313" key="5">
    <source>
        <dbReference type="Proteomes" id="UP001204798"/>
    </source>
</evidence>
<dbReference type="GO" id="GO:0032259">
    <property type="term" value="P:methylation"/>
    <property type="evidence" value="ECO:0007669"/>
    <property type="project" value="UniProtKB-KW"/>
</dbReference>
<dbReference type="InterPro" id="IPR004114">
    <property type="entry name" value="THUMP_dom"/>
</dbReference>
<keyword evidence="4" id="KW-0808">Transferase</keyword>
<dbReference type="Pfam" id="PF02926">
    <property type="entry name" value="THUMP"/>
    <property type="match status" value="1"/>
</dbReference>
<dbReference type="PANTHER" id="PTHR47313">
    <property type="entry name" value="RIBOSOMAL RNA LARGE SUBUNIT METHYLTRANSFERASE K/L"/>
    <property type="match status" value="1"/>
</dbReference>
<dbReference type="PROSITE" id="PS51165">
    <property type="entry name" value="THUMP"/>
    <property type="match status" value="1"/>
</dbReference>
<dbReference type="GO" id="GO:0160117">
    <property type="term" value="F:tRNA (guanine(6)-N2)-methyltransferase activity"/>
    <property type="evidence" value="ECO:0007669"/>
    <property type="project" value="UniProtKB-EC"/>
</dbReference>
<evidence type="ECO:0000256" key="2">
    <source>
        <dbReference type="PROSITE-ProRule" id="PRU00529"/>
    </source>
</evidence>
<dbReference type="InterPro" id="IPR002052">
    <property type="entry name" value="DNA_methylase_N6_adenine_CS"/>
</dbReference>
<dbReference type="SMART" id="SM00981">
    <property type="entry name" value="THUMP"/>
    <property type="match status" value="1"/>
</dbReference>
<reference evidence="4 5" key="1">
    <citation type="submission" date="2022-08" db="EMBL/GenBank/DDBJ databases">
        <title>Bacterial and archaeal communities from various locations to study Microbial Dark Matter (Phase II).</title>
        <authorList>
            <person name="Stepanauskas R."/>
        </authorList>
    </citation>
    <scope>NUCLEOTIDE SEQUENCE [LARGE SCALE GENOMIC DNA]</scope>
    <source>
        <strain evidence="4 5">PD1</strain>
    </source>
</reference>
<dbReference type="EC" id="2.1.1.256" evidence="4"/>
<comment type="caution">
    <text evidence="4">The sequence shown here is derived from an EMBL/GenBank/DDBJ whole genome shotgun (WGS) entry which is preliminary data.</text>
</comment>
<keyword evidence="5" id="KW-1185">Reference proteome</keyword>
<evidence type="ECO:0000256" key="1">
    <source>
        <dbReference type="ARBA" id="ARBA00022603"/>
    </source>
</evidence>
<organism evidence="4 5">
    <name type="scientific">Candidatus Fervidibacter sacchari</name>
    <dbReference type="NCBI Taxonomy" id="1448929"/>
    <lineage>
        <taxon>Bacteria</taxon>
        <taxon>Candidatus Fervidibacterota</taxon>
        <taxon>Candidatus Fervidibacter</taxon>
    </lineage>
</organism>
<accession>A0ABT2EQK4</accession>
<dbReference type="InterPro" id="IPR000241">
    <property type="entry name" value="RlmKL-like_Mtase"/>
</dbReference>
<gene>
    <name evidence="4" type="ORF">M2350_002672</name>
</gene>
<dbReference type="SUPFAM" id="SSF143437">
    <property type="entry name" value="THUMP domain-like"/>
    <property type="match status" value="1"/>
</dbReference>
<dbReference type="Proteomes" id="UP001204798">
    <property type="component" value="Unassembled WGS sequence"/>
</dbReference>
<dbReference type="Pfam" id="PF01170">
    <property type="entry name" value="UPF0020"/>
    <property type="match status" value="1"/>
</dbReference>
<dbReference type="CDD" id="cd11715">
    <property type="entry name" value="THUMP_AdoMetMT"/>
    <property type="match status" value="1"/>
</dbReference>
<dbReference type="NCBIfam" id="NF040721">
    <property type="entry name" value="Trm14_Arch"/>
    <property type="match status" value="1"/>
</dbReference>
<dbReference type="RefSeq" id="WP_259098754.1">
    <property type="nucleotide sequence ID" value="NZ_CP130454.1"/>
</dbReference>
<name>A0ABT2EQK4_9BACT</name>
<dbReference type="SUPFAM" id="SSF53335">
    <property type="entry name" value="S-adenosyl-L-methionine-dependent methyltransferases"/>
    <property type="match status" value="1"/>
</dbReference>